<proteinExistence type="predicted"/>
<feature type="region of interest" description="Disordered" evidence="1">
    <location>
        <begin position="43"/>
        <end position="66"/>
    </location>
</feature>
<gene>
    <name evidence="2" type="ORF">BROSI_A0102</name>
</gene>
<dbReference type="EMBL" id="BAFN01000001">
    <property type="protein sequence ID" value="GAN31601.1"/>
    <property type="molecule type" value="Genomic_DNA"/>
</dbReference>
<name>A0ABQ0JS97_9BACT</name>
<dbReference type="Proteomes" id="UP000032309">
    <property type="component" value="Unassembled WGS sequence"/>
</dbReference>
<evidence type="ECO:0000313" key="2">
    <source>
        <dbReference type="EMBL" id="GAN31601.1"/>
    </source>
</evidence>
<protein>
    <submittedName>
        <fullName evidence="2">Primosomal protein N</fullName>
    </submittedName>
</protein>
<keyword evidence="3" id="KW-1185">Reference proteome</keyword>
<comment type="caution">
    <text evidence="2">The sequence shown here is derived from an EMBL/GenBank/DDBJ whole genome shotgun (WGS) entry which is preliminary data.</text>
</comment>
<sequence>MRTGEPIPCRQVHFIIIKEDTLTPGDQRNTTTIAVNERGRGVVAEAGKGATPPPARLQKKQEISYQ</sequence>
<accession>A0ABQ0JS97</accession>
<evidence type="ECO:0000256" key="1">
    <source>
        <dbReference type="SAM" id="MobiDB-lite"/>
    </source>
</evidence>
<organism evidence="2 3">
    <name type="scientific">Candidatus Brocadia sinica JPN1</name>
    <dbReference type="NCBI Taxonomy" id="1197129"/>
    <lineage>
        <taxon>Bacteria</taxon>
        <taxon>Pseudomonadati</taxon>
        <taxon>Planctomycetota</taxon>
        <taxon>Candidatus Brocadiia</taxon>
        <taxon>Candidatus Brocadiales</taxon>
        <taxon>Candidatus Brocadiaceae</taxon>
        <taxon>Candidatus Brocadia</taxon>
    </lineage>
</organism>
<evidence type="ECO:0000313" key="3">
    <source>
        <dbReference type="Proteomes" id="UP000032309"/>
    </source>
</evidence>
<reference evidence="3" key="1">
    <citation type="journal article" date="2015" name="Genome Announc.">
        <title>Draft Genome Sequence of an Anaerobic Ammonium-Oxidizing Bacterium, "Candidatus Brocadia sinica".</title>
        <authorList>
            <person name="Oshiki M."/>
            <person name="Shinyako-Hata K."/>
            <person name="Satoh H."/>
            <person name="Okabe S."/>
        </authorList>
    </citation>
    <scope>NUCLEOTIDE SEQUENCE [LARGE SCALE GENOMIC DNA]</scope>
    <source>
        <strain evidence="3">JPN1</strain>
    </source>
</reference>